<keyword evidence="2" id="KW-1133">Transmembrane helix</keyword>
<evidence type="ECO:0000313" key="5">
    <source>
        <dbReference type="Proteomes" id="UP001240984"/>
    </source>
</evidence>
<keyword evidence="2" id="KW-0472">Membrane</keyword>
<feature type="domain" description="VanZ-like" evidence="3">
    <location>
        <begin position="58"/>
        <end position="167"/>
    </location>
</feature>
<protein>
    <recommendedName>
        <fullName evidence="3">VanZ-like domain-containing protein</fullName>
    </recommendedName>
</protein>
<proteinExistence type="predicted"/>
<keyword evidence="5" id="KW-1185">Reference proteome</keyword>
<accession>A0ABT9N5F1</accession>
<dbReference type="EMBL" id="JAUSRA010000001">
    <property type="protein sequence ID" value="MDP9798471.1"/>
    <property type="molecule type" value="Genomic_DNA"/>
</dbReference>
<feature type="transmembrane region" description="Helical" evidence="2">
    <location>
        <begin position="12"/>
        <end position="31"/>
    </location>
</feature>
<comment type="caution">
    <text evidence="4">The sequence shown here is derived from an EMBL/GenBank/DDBJ whole genome shotgun (WGS) entry which is preliminary data.</text>
</comment>
<reference evidence="4 5" key="1">
    <citation type="submission" date="2023-07" db="EMBL/GenBank/DDBJ databases">
        <title>Sequencing the genomes of 1000 actinobacteria strains.</title>
        <authorList>
            <person name="Klenk H.-P."/>
        </authorList>
    </citation>
    <scope>NUCLEOTIDE SEQUENCE [LARGE SCALE GENOMIC DNA]</scope>
    <source>
        <strain evidence="4 5">DSM 44710</strain>
    </source>
</reference>
<feature type="region of interest" description="Disordered" evidence="1">
    <location>
        <begin position="173"/>
        <end position="195"/>
    </location>
</feature>
<keyword evidence="2" id="KW-0812">Transmembrane</keyword>
<dbReference type="PANTHER" id="PTHR36834:SF1">
    <property type="entry name" value="INTEGRAL MEMBRANE PROTEIN"/>
    <property type="match status" value="1"/>
</dbReference>
<evidence type="ECO:0000259" key="3">
    <source>
        <dbReference type="Pfam" id="PF04892"/>
    </source>
</evidence>
<evidence type="ECO:0000256" key="1">
    <source>
        <dbReference type="SAM" id="MobiDB-lite"/>
    </source>
</evidence>
<gene>
    <name evidence="4" type="ORF">J2S43_006983</name>
</gene>
<dbReference type="InterPro" id="IPR053150">
    <property type="entry name" value="Teicoplanin_resist-assoc"/>
</dbReference>
<feature type="transmembrane region" description="Helical" evidence="2">
    <location>
        <begin position="91"/>
        <end position="111"/>
    </location>
</feature>
<dbReference type="Pfam" id="PF04892">
    <property type="entry name" value="VanZ"/>
    <property type="match status" value="1"/>
</dbReference>
<dbReference type="Proteomes" id="UP001240984">
    <property type="component" value="Unassembled WGS sequence"/>
</dbReference>
<evidence type="ECO:0000313" key="4">
    <source>
        <dbReference type="EMBL" id="MDP9798471.1"/>
    </source>
</evidence>
<dbReference type="PANTHER" id="PTHR36834">
    <property type="entry name" value="MEMBRANE PROTEIN-RELATED"/>
    <property type="match status" value="1"/>
</dbReference>
<feature type="transmembrane region" description="Helical" evidence="2">
    <location>
        <begin position="43"/>
        <end position="64"/>
    </location>
</feature>
<name>A0ABT9N5F1_9ACTN</name>
<dbReference type="InterPro" id="IPR006976">
    <property type="entry name" value="VanZ-like"/>
</dbReference>
<organism evidence="4 5">
    <name type="scientific">Catenuloplanes nepalensis</name>
    <dbReference type="NCBI Taxonomy" id="587533"/>
    <lineage>
        <taxon>Bacteria</taxon>
        <taxon>Bacillati</taxon>
        <taxon>Actinomycetota</taxon>
        <taxon>Actinomycetes</taxon>
        <taxon>Micromonosporales</taxon>
        <taxon>Micromonosporaceae</taxon>
        <taxon>Catenuloplanes</taxon>
    </lineage>
</organism>
<evidence type="ECO:0000256" key="2">
    <source>
        <dbReference type="SAM" id="Phobius"/>
    </source>
</evidence>
<dbReference type="RefSeq" id="WP_306836398.1">
    <property type="nucleotide sequence ID" value="NZ_JAUSRA010000001.1"/>
</dbReference>
<sequence>MSVWREWGHVVLIAFALVPVAALVAAGLAALRVRRGVPRAVAWRHSAAEIGMLATTAPWVWMILTPLDAPGQVFLIPFTDLPNQAAEGLGFLGYQVAGNLLVFAGLGALAPVRWPALRGVGRILLLGAAASATVETLQYALALGRVASIDDVLVNATGAALAALLSRPWWRGPGQRHQPRPGASVPPLAETPTRA</sequence>